<dbReference type="AlphaFoldDB" id="A0A1A3TLV6"/>
<name>A0A1A3TLV6_MYCSD</name>
<dbReference type="GO" id="GO:0006935">
    <property type="term" value="P:chemotaxis"/>
    <property type="evidence" value="ECO:0007669"/>
    <property type="project" value="UniProtKB-UniRule"/>
</dbReference>
<dbReference type="GO" id="GO:0008984">
    <property type="term" value="F:protein-glutamate methylesterase activity"/>
    <property type="evidence" value="ECO:0007669"/>
    <property type="project" value="UniProtKB-EC"/>
</dbReference>
<reference evidence="7" key="1">
    <citation type="submission" date="2016-06" db="EMBL/GenBank/DDBJ databases">
        <authorList>
            <person name="Sutton G."/>
            <person name="Brinkac L."/>
            <person name="Sanka R."/>
            <person name="Adams M."/>
            <person name="Lau E."/>
            <person name="Garcia-Basteiro A."/>
            <person name="Lopez-Varela E."/>
            <person name="Palencia S."/>
        </authorList>
    </citation>
    <scope>NUCLEOTIDE SEQUENCE [LARGE SCALE GENOMIC DNA]</scope>
    <source>
        <strain evidence="7">1274684.2</strain>
    </source>
</reference>
<feature type="active site" evidence="4">
    <location>
        <position position="43"/>
    </location>
</feature>
<dbReference type="SUPFAM" id="SSF52738">
    <property type="entry name" value="Methylesterase CheB, C-terminal domain"/>
    <property type="match status" value="1"/>
</dbReference>
<dbReference type="InterPro" id="IPR000673">
    <property type="entry name" value="Sig_transdc_resp-reg_Me-estase"/>
</dbReference>
<evidence type="ECO:0000256" key="1">
    <source>
        <dbReference type="ARBA" id="ARBA00022801"/>
    </source>
</evidence>
<evidence type="ECO:0000313" key="7">
    <source>
        <dbReference type="Proteomes" id="UP000093759"/>
    </source>
</evidence>
<evidence type="ECO:0000256" key="4">
    <source>
        <dbReference type="PROSITE-ProRule" id="PRU00050"/>
    </source>
</evidence>
<dbReference type="Proteomes" id="UP000093759">
    <property type="component" value="Unassembled WGS sequence"/>
</dbReference>
<dbReference type="EMBL" id="LZMF01000137">
    <property type="protein sequence ID" value="OBK83658.1"/>
    <property type="molecule type" value="Genomic_DNA"/>
</dbReference>
<sequence length="334" mass="35232">MADTSGPLNVVGVGASAGGVEALKSFTAELPAGLPCAILVVLHMPAAAPSVLARILDRHGTVPAVTAATGMRLEHGSMYVAAPDHHLLADDGRILLSEGPTENGHRPAINALFRSIALSHGPRAIGVLLSGVLDDGVAGLGAIRSRGGAAIVQSPGDALFPAMPQNAINAGVVDHQAPAAEIGRLLEKLTSREFKDTEMERDPRMELENRIAMAQRFSTDFDTEELGPPSGYICPDCNGALIAVGEGNYRCHVGHAWTADALLQARDDEVSNALWIALRSLQEKAKLSRRLAGEVPPGIVRQRYEGLAREAEHATSILGQRLAVICDRQDEGPE</sequence>
<dbReference type="PANTHER" id="PTHR42872">
    <property type="entry name" value="PROTEIN-GLUTAMATE METHYLESTERASE/PROTEIN-GLUTAMINE GLUTAMINASE"/>
    <property type="match status" value="1"/>
</dbReference>
<accession>A0A1A3TLV6</accession>
<dbReference type="PANTHER" id="PTHR42872:SF6">
    <property type="entry name" value="PROTEIN-GLUTAMATE METHYLESTERASE_PROTEIN-GLUTAMINE GLUTAMINASE"/>
    <property type="match status" value="1"/>
</dbReference>
<gene>
    <name evidence="6" type="ORF">A5648_11630</name>
</gene>
<dbReference type="CDD" id="cd16433">
    <property type="entry name" value="CheB"/>
    <property type="match status" value="1"/>
</dbReference>
<dbReference type="InterPro" id="IPR035909">
    <property type="entry name" value="CheB_C"/>
</dbReference>
<dbReference type="GO" id="GO:0005737">
    <property type="term" value="C:cytoplasm"/>
    <property type="evidence" value="ECO:0007669"/>
    <property type="project" value="InterPro"/>
</dbReference>
<keyword evidence="4" id="KW-0145">Chemotaxis</keyword>
<feature type="active site" evidence="4">
    <location>
        <position position="16"/>
    </location>
</feature>
<dbReference type="Pfam" id="PF01339">
    <property type="entry name" value="CheB_methylest"/>
    <property type="match status" value="1"/>
</dbReference>
<comment type="caution">
    <text evidence="6">The sequence shown here is derived from an EMBL/GenBank/DDBJ whole genome shotgun (WGS) entry which is preliminary data.</text>
</comment>
<comment type="catalytic activity">
    <reaction evidence="3">
        <text>[protein]-L-glutamate 5-O-methyl ester + H2O = L-glutamyl-[protein] + methanol + H(+)</text>
        <dbReference type="Rhea" id="RHEA:23236"/>
        <dbReference type="Rhea" id="RHEA-COMP:10208"/>
        <dbReference type="Rhea" id="RHEA-COMP:10311"/>
        <dbReference type="ChEBI" id="CHEBI:15377"/>
        <dbReference type="ChEBI" id="CHEBI:15378"/>
        <dbReference type="ChEBI" id="CHEBI:17790"/>
        <dbReference type="ChEBI" id="CHEBI:29973"/>
        <dbReference type="ChEBI" id="CHEBI:82795"/>
        <dbReference type="EC" id="3.1.1.61"/>
    </reaction>
</comment>
<feature type="domain" description="CheB-type methylesterase" evidence="5">
    <location>
        <begin position="7"/>
        <end position="193"/>
    </location>
</feature>
<feature type="active site" evidence="4">
    <location>
        <position position="135"/>
    </location>
</feature>
<dbReference type="GO" id="GO:0000156">
    <property type="term" value="F:phosphorelay response regulator activity"/>
    <property type="evidence" value="ECO:0007669"/>
    <property type="project" value="InterPro"/>
</dbReference>
<dbReference type="PROSITE" id="PS50122">
    <property type="entry name" value="CHEB"/>
    <property type="match status" value="1"/>
</dbReference>
<organism evidence="6 7">
    <name type="scientific">Mycolicibacter sinensis (strain JDM601)</name>
    <name type="common">Mycobacterium sinense</name>
    <dbReference type="NCBI Taxonomy" id="875328"/>
    <lineage>
        <taxon>Bacteria</taxon>
        <taxon>Bacillati</taxon>
        <taxon>Actinomycetota</taxon>
        <taxon>Actinomycetes</taxon>
        <taxon>Mycobacteriales</taxon>
        <taxon>Mycobacteriaceae</taxon>
        <taxon>Mycolicibacter</taxon>
    </lineage>
</organism>
<evidence type="ECO:0000259" key="5">
    <source>
        <dbReference type="PROSITE" id="PS50122"/>
    </source>
</evidence>
<evidence type="ECO:0000313" key="6">
    <source>
        <dbReference type="EMBL" id="OBK83658.1"/>
    </source>
</evidence>
<evidence type="ECO:0000256" key="2">
    <source>
        <dbReference type="ARBA" id="ARBA00039140"/>
    </source>
</evidence>
<evidence type="ECO:0000256" key="3">
    <source>
        <dbReference type="ARBA" id="ARBA00048267"/>
    </source>
</evidence>
<proteinExistence type="predicted"/>
<dbReference type="InterPro" id="IPR011247">
    <property type="entry name" value="Chemotax_prot-Glu_Me-esterase"/>
</dbReference>
<dbReference type="EC" id="3.1.1.61" evidence="2"/>
<keyword evidence="1 4" id="KW-0378">Hydrolase</keyword>
<dbReference type="PIRSF" id="PIRSF036461">
    <property type="entry name" value="Chmtx_methlestr"/>
    <property type="match status" value="1"/>
</dbReference>
<dbReference type="Gene3D" id="3.40.50.180">
    <property type="entry name" value="Methylesterase CheB, C-terminal domain"/>
    <property type="match status" value="1"/>
</dbReference>
<protein>
    <recommendedName>
        <fullName evidence="2">protein-glutamate methylesterase</fullName>
        <ecNumber evidence="2">3.1.1.61</ecNumber>
    </recommendedName>
</protein>